<dbReference type="Gene3D" id="1.10.238.10">
    <property type="entry name" value="EF-hand"/>
    <property type="match status" value="4"/>
</dbReference>
<organism evidence="2 3">
    <name type="scientific">Cotesia glomerata</name>
    <name type="common">Lepidopteran parasitic wasp</name>
    <name type="synonym">Apanteles glomeratus</name>
    <dbReference type="NCBI Taxonomy" id="32391"/>
    <lineage>
        <taxon>Eukaryota</taxon>
        <taxon>Metazoa</taxon>
        <taxon>Ecdysozoa</taxon>
        <taxon>Arthropoda</taxon>
        <taxon>Hexapoda</taxon>
        <taxon>Insecta</taxon>
        <taxon>Pterygota</taxon>
        <taxon>Neoptera</taxon>
        <taxon>Endopterygota</taxon>
        <taxon>Hymenoptera</taxon>
        <taxon>Apocrita</taxon>
        <taxon>Ichneumonoidea</taxon>
        <taxon>Braconidae</taxon>
        <taxon>Microgastrinae</taxon>
        <taxon>Cotesia</taxon>
    </lineage>
</organism>
<dbReference type="AlphaFoldDB" id="A0AAV7IQL1"/>
<dbReference type="SMART" id="SM00054">
    <property type="entry name" value="EFh"/>
    <property type="match status" value="3"/>
</dbReference>
<evidence type="ECO:0000259" key="1">
    <source>
        <dbReference type="PROSITE" id="PS50222"/>
    </source>
</evidence>
<gene>
    <name evidence="2" type="ORF">KQX54_014223</name>
</gene>
<keyword evidence="3" id="KW-1185">Reference proteome</keyword>
<feature type="domain" description="EF-hand" evidence="1">
    <location>
        <begin position="645"/>
        <end position="680"/>
    </location>
</feature>
<comment type="caution">
    <text evidence="2">The sequence shown here is derived from an EMBL/GenBank/DDBJ whole genome shotgun (WGS) entry which is preliminary data.</text>
</comment>
<dbReference type="SUPFAM" id="SSF47473">
    <property type="entry name" value="EF-hand"/>
    <property type="match status" value="3"/>
</dbReference>
<evidence type="ECO:0000313" key="3">
    <source>
        <dbReference type="Proteomes" id="UP000826195"/>
    </source>
</evidence>
<protein>
    <recommendedName>
        <fullName evidence="1">EF-hand domain-containing protein</fullName>
    </recommendedName>
</protein>
<feature type="domain" description="EF-hand" evidence="1">
    <location>
        <begin position="288"/>
        <end position="323"/>
    </location>
</feature>
<evidence type="ECO:0000313" key="2">
    <source>
        <dbReference type="EMBL" id="KAH0554970.1"/>
    </source>
</evidence>
<proteinExistence type="predicted"/>
<feature type="domain" description="EF-hand" evidence="1">
    <location>
        <begin position="418"/>
        <end position="453"/>
    </location>
</feature>
<reference evidence="2 3" key="1">
    <citation type="journal article" date="2021" name="J. Hered.">
        <title>A chromosome-level genome assembly of the parasitoid wasp, Cotesia glomerata (Hymenoptera: Braconidae).</title>
        <authorList>
            <person name="Pinto B.J."/>
            <person name="Weis J.J."/>
            <person name="Gamble T."/>
            <person name="Ode P.J."/>
            <person name="Paul R."/>
            <person name="Zaspel J.M."/>
        </authorList>
    </citation>
    <scope>NUCLEOTIDE SEQUENCE [LARGE SCALE GENOMIC DNA]</scope>
    <source>
        <strain evidence="2">CgM1</strain>
    </source>
</reference>
<accession>A0AAV7IQL1</accession>
<dbReference type="EMBL" id="JAHXZJ010001119">
    <property type="protein sequence ID" value="KAH0554970.1"/>
    <property type="molecule type" value="Genomic_DNA"/>
</dbReference>
<dbReference type="Proteomes" id="UP000826195">
    <property type="component" value="Unassembled WGS sequence"/>
</dbReference>
<dbReference type="GO" id="GO:0005509">
    <property type="term" value="F:calcium ion binding"/>
    <property type="evidence" value="ECO:0007669"/>
    <property type="project" value="InterPro"/>
</dbReference>
<dbReference type="InterPro" id="IPR052603">
    <property type="entry name" value="EFCB6"/>
</dbReference>
<dbReference type="InterPro" id="IPR011992">
    <property type="entry name" value="EF-hand-dom_pair"/>
</dbReference>
<sequence>MACKSSELKLTNIWRILNKIRAVVFRININLWEYFRPLDPNNTNLVSETKFIAILSGRLRNTLGLSNIEITELSDYFRTSNGRIYYSQLCEVIHDKAPEFSQKPLVTGLEWEDPLHCNRLSENESRRLNLIITQIAVNVNKRNLVLRPYFQDYELIAKNEGTVTVAHFGRILNHLGIVLAGEEFKLVVKKFTKDGYTINYVGFVQAVDEATTWLERNGMLNVSGELMDQFPGRIITAELPKLPRPEIGVKNPHEIFGKQSIFHPAFEKQKQSMSVQETMMRIQKKVLERRLRVREFFQHFDVFNSGRVTNSQFHRGLDSLLKSSGGFYLSENEIKNLIIQYSDPNDPSHVLWRVFEDDVNHVFTINELEKLPLLQVNFPPPEIEELPKRGAKNWQVVSSEARDLCEETLMGIRRKIQERQIYLKQFFNDYDKLNHGYVSRNQLRQVLTTATILVSPEEIFALEQRYNDELGFNYASFLKDLDSKTVEAPLYGKMLEEMKQLNSESPKIDPSVDDKDIVQIIAKIKAKVVRERITILEFFRQHDPRNEQVITRSNFRRSLDQLKCNLNLYEVETLIDYFKSPLRSDYVDYVRFSNTIEEAITIGFLEKSPLLFPLQYIPSESCPESFLNYEERLVIARVLDRLITEYNPNLEDLFKDFDKCNSGTVDKEQLIKVLSVRNLLRLLNPRELNTLYKCFIVQRNNNYLMDYRKFLRTLDTLKSNKKYLPF</sequence>
<dbReference type="InterPro" id="IPR002048">
    <property type="entry name" value="EF_hand_dom"/>
</dbReference>
<dbReference type="PANTHER" id="PTHR20875:SF0">
    <property type="entry name" value="GH12158P"/>
    <property type="match status" value="1"/>
</dbReference>
<name>A0AAV7IQL1_COTGL</name>
<dbReference type="PANTHER" id="PTHR20875">
    <property type="entry name" value="EF-HAND CALCIUM-BINDING DOMAIN-CONTAINING PROTEIN 6-RELATED"/>
    <property type="match status" value="1"/>
</dbReference>
<dbReference type="PROSITE" id="PS50222">
    <property type="entry name" value="EF_HAND_2"/>
    <property type="match status" value="3"/>
</dbReference>